<organism evidence="2 3">
    <name type="scientific">Cryptosporidium parvum (strain Iowa II)</name>
    <dbReference type="NCBI Taxonomy" id="353152"/>
    <lineage>
        <taxon>Eukaryota</taxon>
        <taxon>Sar</taxon>
        <taxon>Alveolata</taxon>
        <taxon>Apicomplexa</taxon>
        <taxon>Conoidasida</taxon>
        <taxon>Coccidia</taxon>
        <taxon>Eucoccidiorida</taxon>
        <taxon>Eimeriorina</taxon>
        <taxon>Cryptosporidiidae</taxon>
        <taxon>Cryptosporidium</taxon>
    </lineage>
</organism>
<dbReference type="InParanoid" id="Q5CWC2"/>
<dbReference type="KEGG" id="cpv:cgd8_890"/>
<dbReference type="InterPro" id="IPR003495">
    <property type="entry name" value="CobW/HypB/UreG_nucleotide-bd"/>
</dbReference>
<keyword evidence="3" id="KW-1185">Reference proteome</keyword>
<dbReference type="OMA" id="HSQGFET"/>
<accession>Q5CWC2</accession>
<evidence type="ECO:0000259" key="1">
    <source>
        <dbReference type="Pfam" id="PF02492"/>
    </source>
</evidence>
<dbReference type="InterPro" id="IPR027417">
    <property type="entry name" value="P-loop_NTPase"/>
</dbReference>
<dbReference type="InterPro" id="IPR036627">
    <property type="entry name" value="CobW-likC_sf"/>
</dbReference>
<dbReference type="FunCoup" id="Q5CWC2">
    <property type="interactions" value="11"/>
</dbReference>
<dbReference type="GO" id="GO:0005737">
    <property type="term" value="C:cytoplasm"/>
    <property type="evidence" value="ECO:0007669"/>
    <property type="project" value="TreeGrafter"/>
</dbReference>
<dbReference type="GeneID" id="3374430"/>
<evidence type="ECO:0000313" key="2">
    <source>
        <dbReference type="EMBL" id="EAK89666.1"/>
    </source>
</evidence>
<dbReference type="RefSeq" id="XP_626997.1">
    <property type="nucleotide sequence ID" value="XM_626997.1"/>
</dbReference>
<dbReference type="CDD" id="cd03112">
    <property type="entry name" value="CobW-like"/>
    <property type="match status" value="1"/>
</dbReference>
<name>Q5CWC2_CRYPI</name>
<evidence type="ECO:0000313" key="3">
    <source>
        <dbReference type="Proteomes" id="UP000006726"/>
    </source>
</evidence>
<reference evidence="2 3" key="1">
    <citation type="journal article" date="2004" name="Science">
        <title>Complete genome sequence of the apicomplexan, Cryptosporidium parvum.</title>
        <authorList>
            <person name="Abrahamsen M.S."/>
            <person name="Templeton T.J."/>
            <person name="Enomoto S."/>
            <person name="Abrahante J.E."/>
            <person name="Zhu G."/>
            <person name="Lancto C.A."/>
            <person name="Deng M."/>
            <person name="Liu C."/>
            <person name="Widmer G."/>
            <person name="Tzipori S."/>
            <person name="Buck G.A."/>
            <person name="Xu P."/>
            <person name="Bankier A.T."/>
            <person name="Dear P.H."/>
            <person name="Konfortov B.A."/>
            <person name="Spriggs H.F."/>
            <person name="Iyer L."/>
            <person name="Anantharaman V."/>
            <person name="Aravind L."/>
            <person name="Kapur V."/>
        </authorList>
    </citation>
    <scope>NUCLEOTIDE SEQUENCE [LARGE SCALE GENOMIC DNA]</scope>
    <source>
        <strain evidence="3">Iowa II</strain>
    </source>
</reference>
<feature type="domain" description="CobW/HypB/UreG nucleotide-binding" evidence="1">
    <location>
        <begin position="17"/>
        <end position="232"/>
    </location>
</feature>
<gene>
    <name evidence="2" type="ORF">cgd8_890</name>
</gene>
<proteinExistence type="predicted"/>
<sequence length="423" mass="47978">FNILRLFGYLVTMSKVPIYIVTGFLGSGKTTLLRHIISSHDQDAKIAIIQNDFSDEMGIEAPTMQDKDGNLFKEFFELPNGCVCCTVKDELLKAVEHLLSMKRFEKILLETTGIADPEPIIEKFWLDCELETSVELSGVITVIDTYNFKNYLDLELINKKVKCETNKNLLENDRNHLSQESSPNSSSLKLLSPEIIKQIMLANKIVLNKTDLLIENELEKTSNNLQKVAEVEAIVKVINPTANVVTSIKSQVKMDWLFDLDAFNIHKITHEIDRAFNNSLISSHSNNSLLPNISSHTISFSSNAVFDFKSVERAVAKLAWEEDDSLENEDLEEQNQGDLEYDSVNSKYGKFIRFKGIFKAKNSIESDHLNNSIDIYALQGVGQIFEILPININEQVENSKFFFLGIKIDKNKLETLLKSCIIQ</sequence>
<dbReference type="EMBL" id="AAEE01000003">
    <property type="protein sequence ID" value="EAK89666.1"/>
    <property type="molecule type" value="Genomic_DNA"/>
</dbReference>
<dbReference type="STRING" id="353152.Q5CWC2"/>
<protein>
    <submittedName>
        <fullName evidence="2">CobW/nitrile hydratase activator like P-loop ATpase</fullName>
    </submittedName>
</protein>
<dbReference type="Gene3D" id="3.40.50.300">
    <property type="entry name" value="P-loop containing nucleotide triphosphate hydrolases"/>
    <property type="match status" value="1"/>
</dbReference>
<dbReference type="Proteomes" id="UP000006726">
    <property type="component" value="Chromosome 8"/>
</dbReference>
<dbReference type="Gene3D" id="3.30.1220.10">
    <property type="entry name" value="CobW-like, C-terminal domain"/>
    <property type="match status" value="1"/>
</dbReference>
<dbReference type="AlphaFoldDB" id="Q5CWC2"/>
<dbReference type="Pfam" id="PF02492">
    <property type="entry name" value="cobW"/>
    <property type="match status" value="1"/>
</dbReference>
<dbReference type="PANTHER" id="PTHR13748:SF31">
    <property type="entry name" value="ZINC-REGULATED GTPASE METALLOPROTEIN ACTIVATOR 1A-RELATED"/>
    <property type="match status" value="1"/>
</dbReference>
<dbReference type="SUPFAM" id="SSF52540">
    <property type="entry name" value="P-loop containing nucleoside triphosphate hydrolases"/>
    <property type="match status" value="1"/>
</dbReference>
<dbReference type="InterPro" id="IPR051316">
    <property type="entry name" value="Zinc-reg_GTPase_activator"/>
</dbReference>
<comment type="caution">
    <text evidence="2">The sequence shown here is derived from an EMBL/GenBank/DDBJ whole genome shotgun (WGS) entry which is preliminary data.</text>
</comment>
<feature type="non-terminal residue" evidence="2">
    <location>
        <position position="1"/>
    </location>
</feature>
<dbReference type="OrthoDB" id="258627at2759"/>
<dbReference type="PANTHER" id="PTHR13748">
    <property type="entry name" value="COBW-RELATED"/>
    <property type="match status" value="1"/>
</dbReference>